<feature type="compositionally biased region" description="Polar residues" evidence="2">
    <location>
        <begin position="220"/>
        <end position="233"/>
    </location>
</feature>
<reference evidence="3 4" key="1">
    <citation type="submission" date="2015-01" db="EMBL/GenBank/DDBJ databases">
        <title>The Genome Sequence of Exophiala mesophila CBS40295.</title>
        <authorList>
            <consortium name="The Broad Institute Genomics Platform"/>
            <person name="Cuomo C."/>
            <person name="de Hoog S."/>
            <person name="Gorbushina A."/>
            <person name="Stielow B."/>
            <person name="Teixiera M."/>
            <person name="Abouelleil A."/>
            <person name="Chapman S.B."/>
            <person name="Priest M."/>
            <person name="Young S.K."/>
            <person name="Wortman J."/>
            <person name="Nusbaum C."/>
            <person name="Birren B."/>
        </authorList>
    </citation>
    <scope>NUCLEOTIDE SEQUENCE [LARGE SCALE GENOMIC DNA]</scope>
    <source>
        <strain evidence="3 4">CBS 40295</strain>
    </source>
</reference>
<keyword evidence="4" id="KW-1185">Reference proteome</keyword>
<feature type="region of interest" description="Disordered" evidence="2">
    <location>
        <begin position="325"/>
        <end position="360"/>
    </location>
</feature>
<sequence>MSRPNAMYGSNALPLPSPFAREHRPLQLPSESPRPFPTGECRFNLPTLHSSSQNQGCACQSFHLNRRATGTVCECGHQACYHVHESPNDKPPSGDILNILQDKLNPLMDKMKRMEETIQNERGNRETALQRERQMWEREVRILREALAPFYTSEKEMRRRLTEIEDRLEGNYDEHVRLRDRVIVIDDATMAMDKRVEELEGSRSKRRRTARTHALEEPNHNTQASSDTSSHRVPSSVDERSVHTPSSRALSPNGVSTITPDCDEPRSSGILNLVELPRTSTFHLAQHIPPTHDEPRSSGFLTLDLASCAAQKLSDRGGRHVIRPTALTPPQDRPSPPGFVGPDPGLVRPTHTPPEMDPVGKGPAVSVLVLPVNGSPRKRKHQLEHMALDMLADVSVASPLIH</sequence>
<organism evidence="3 4">
    <name type="scientific">Exophiala mesophila</name>
    <name type="common">Black yeast-like fungus</name>
    <dbReference type="NCBI Taxonomy" id="212818"/>
    <lineage>
        <taxon>Eukaryota</taxon>
        <taxon>Fungi</taxon>
        <taxon>Dikarya</taxon>
        <taxon>Ascomycota</taxon>
        <taxon>Pezizomycotina</taxon>
        <taxon>Eurotiomycetes</taxon>
        <taxon>Chaetothyriomycetidae</taxon>
        <taxon>Chaetothyriales</taxon>
        <taxon>Herpotrichiellaceae</taxon>
        <taxon>Exophiala</taxon>
    </lineage>
</organism>
<evidence type="ECO:0000256" key="1">
    <source>
        <dbReference type="SAM" id="Coils"/>
    </source>
</evidence>
<protein>
    <submittedName>
        <fullName evidence="3">Uncharacterized protein</fullName>
    </submittedName>
</protein>
<dbReference type="VEuPathDB" id="FungiDB:PV10_06113"/>
<evidence type="ECO:0000313" key="3">
    <source>
        <dbReference type="EMBL" id="KIV91593.1"/>
    </source>
</evidence>
<dbReference type="RefSeq" id="XP_016223168.1">
    <property type="nucleotide sequence ID" value="XM_016370875.1"/>
</dbReference>
<name>A0A0D1ZXP3_EXOME</name>
<dbReference type="GeneID" id="27323958"/>
<dbReference type="HOGENOM" id="CLU_073876_0_0_1"/>
<dbReference type="AlphaFoldDB" id="A0A0D1ZXP3"/>
<dbReference type="OrthoDB" id="4187949at2759"/>
<feature type="region of interest" description="Disordered" evidence="2">
    <location>
        <begin position="1"/>
        <end position="39"/>
    </location>
</feature>
<evidence type="ECO:0000313" key="4">
    <source>
        <dbReference type="Proteomes" id="UP000054302"/>
    </source>
</evidence>
<dbReference type="EMBL" id="KN847523">
    <property type="protein sequence ID" value="KIV91593.1"/>
    <property type="molecule type" value="Genomic_DNA"/>
</dbReference>
<gene>
    <name evidence="3" type="ORF">PV10_06113</name>
</gene>
<dbReference type="RefSeq" id="XP_016223167.1">
    <property type="nucleotide sequence ID" value="XM_016370874.1"/>
</dbReference>
<keyword evidence="1" id="KW-0175">Coiled coil</keyword>
<dbReference type="Proteomes" id="UP000054302">
    <property type="component" value="Unassembled WGS sequence"/>
</dbReference>
<proteinExistence type="predicted"/>
<accession>A0A0D1ZXP3</accession>
<evidence type="ECO:0000256" key="2">
    <source>
        <dbReference type="SAM" id="MobiDB-lite"/>
    </source>
</evidence>
<feature type="region of interest" description="Disordered" evidence="2">
    <location>
        <begin position="195"/>
        <end position="266"/>
    </location>
</feature>
<dbReference type="EMBL" id="KN847523">
    <property type="protein sequence ID" value="KIV91594.1"/>
    <property type="molecule type" value="Genomic_DNA"/>
</dbReference>
<feature type="compositionally biased region" description="Polar residues" evidence="2">
    <location>
        <begin position="243"/>
        <end position="259"/>
    </location>
</feature>
<dbReference type="STRING" id="212818.A0A0D1ZXP3"/>
<feature type="coiled-coil region" evidence="1">
    <location>
        <begin position="97"/>
        <end position="146"/>
    </location>
</feature>